<organism evidence="1 2">
    <name type="scientific">Aliarcobacter butzleri</name>
    <dbReference type="NCBI Taxonomy" id="28197"/>
    <lineage>
        <taxon>Bacteria</taxon>
        <taxon>Pseudomonadati</taxon>
        <taxon>Campylobacterota</taxon>
        <taxon>Epsilonproteobacteria</taxon>
        <taxon>Campylobacterales</taxon>
        <taxon>Arcobacteraceae</taxon>
        <taxon>Aliarcobacter</taxon>
    </lineage>
</organism>
<gene>
    <name evidence="1" type="ORF">O8C76_00535</name>
</gene>
<name>A0AAW7PV00_9BACT</name>
<dbReference type="RefSeq" id="WP_301371870.1">
    <property type="nucleotide sequence ID" value="NZ_JAPZCX010000001.1"/>
</dbReference>
<dbReference type="Proteomes" id="UP001170288">
    <property type="component" value="Unassembled WGS sequence"/>
</dbReference>
<comment type="caution">
    <text evidence="1">The sequence shown here is derived from an EMBL/GenBank/DDBJ whole genome shotgun (WGS) entry which is preliminary data.</text>
</comment>
<dbReference type="EMBL" id="JAPZCX010000001">
    <property type="protein sequence ID" value="MDN5069511.1"/>
    <property type="molecule type" value="Genomic_DNA"/>
</dbReference>
<evidence type="ECO:0008006" key="3">
    <source>
        <dbReference type="Google" id="ProtNLM"/>
    </source>
</evidence>
<proteinExistence type="predicted"/>
<protein>
    <recommendedName>
        <fullName evidence="3">Immunity protein 63 domain-containing protein</fullName>
    </recommendedName>
</protein>
<sequence>MKYIDIKKNMSKIINKISKAVDMKILKDAGLIEKYCDETLWFESISFNEHGVEFSTSCFKVKIYIIKFLKSTRIITLTSRLELNSNSYPEFKHEYIENKINDILIAERIINSIIENEDYIVKQVKYAFNTSVDELFKKYLEVSNDKSTTNL</sequence>
<evidence type="ECO:0000313" key="2">
    <source>
        <dbReference type="Proteomes" id="UP001170288"/>
    </source>
</evidence>
<reference evidence="1" key="1">
    <citation type="submission" date="2022-12" db="EMBL/GenBank/DDBJ databases">
        <authorList>
            <person name="Uljanovas D."/>
        </authorList>
    </citation>
    <scope>NUCLEOTIDE SEQUENCE</scope>
    <source>
        <strain evidence="1">RCM69</strain>
    </source>
</reference>
<evidence type="ECO:0000313" key="1">
    <source>
        <dbReference type="EMBL" id="MDN5069511.1"/>
    </source>
</evidence>
<accession>A0AAW7PV00</accession>
<dbReference type="AlphaFoldDB" id="A0AAW7PV00"/>
<reference evidence="1" key="2">
    <citation type="journal article" date="2023" name="Microorganisms">
        <title>Genomic Characterization of Arcobacter butzleri Strains Isolated from Various Sources in Lithuania.</title>
        <authorList>
            <person name="Uljanovas D."/>
            <person name="Golz G."/>
            <person name="Fleischmann S."/>
            <person name="Kudirkiene E."/>
            <person name="Kasetiene N."/>
            <person name="Grineviciene A."/>
            <person name="Tamuleviciene E."/>
            <person name="Aksomaitiene J."/>
            <person name="Alter T."/>
            <person name="Malakauskas M."/>
        </authorList>
    </citation>
    <scope>NUCLEOTIDE SEQUENCE</scope>
    <source>
        <strain evidence="1">RCM69</strain>
    </source>
</reference>